<keyword evidence="6" id="KW-0326">Glycosidase</keyword>
<dbReference type="GO" id="GO:0033926">
    <property type="term" value="F:endo-alpha-N-acetylgalactosaminidase activity"/>
    <property type="evidence" value="ECO:0007669"/>
    <property type="project" value="InterPro"/>
</dbReference>
<evidence type="ECO:0000256" key="4">
    <source>
        <dbReference type="ARBA" id="ARBA00022801"/>
    </source>
</evidence>
<dbReference type="InterPro" id="IPR024746">
    <property type="entry name" value="Glyco_hydro_100"/>
</dbReference>
<dbReference type="GO" id="GO:0004564">
    <property type="term" value="F:beta-fructofuranosidase activity"/>
    <property type="evidence" value="ECO:0007669"/>
    <property type="project" value="UniProtKB-EC"/>
</dbReference>
<evidence type="ECO:0000313" key="7">
    <source>
        <dbReference type="EMBL" id="PIR13605.1"/>
    </source>
</evidence>
<protein>
    <recommendedName>
        <fullName evidence="3">beta-fructofuranosidase</fullName>
        <ecNumber evidence="3">3.2.1.26</ecNumber>
    </recommendedName>
</protein>
<dbReference type="EMBL" id="PCWW01000027">
    <property type="protein sequence ID" value="PIR13605.1"/>
    <property type="molecule type" value="Genomic_DNA"/>
</dbReference>
<dbReference type="EC" id="3.2.1.26" evidence="3"/>
<accession>A0A2M6K9D6</accession>
<name>A0A2M6K9D6_9BACT</name>
<evidence type="ECO:0000256" key="1">
    <source>
        <dbReference type="ARBA" id="ARBA00000094"/>
    </source>
</evidence>
<dbReference type="Gene3D" id="1.50.10.10">
    <property type="match status" value="2"/>
</dbReference>
<comment type="caution">
    <text evidence="7">The sequence shown here is derived from an EMBL/GenBank/DDBJ whole genome shotgun (WGS) entry which is preliminary data.</text>
</comment>
<dbReference type="GO" id="GO:0005975">
    <property type="term" value="P:carbohydrate metabolic process"/>
    <property type="evidence" value="ECO:0007669"/>
    <property type="project" value="InterPro"/>
</dbReference>
<evidence type="ECO:0000256" key="3">
    <source>
        <dbReference type="ARBA" id="ARBA00012758"/>
    </source>
</evidence>
<keyword evidence="5" id="KW-0119">Carbohydrate metabolism</keyword>
<dbReference type="InterPro" id="IPR012341">
    <property type="entry name" value="6hp_glycosidase-like_sf"/>
</dbReference>
<dbReference type="Pfam" id="PF12899">
    <property type="entry name" value="Glyco_hydro_100"/>
    <property type="match status" value="1"/>
</dbReference>
<reference evidence="7 8" key="1">
    <citation type="submission" date="2017-09" db="EMBL/GenBank/DDBJ databases">
        <title>Depth-based differentiation of microbial function through sediment-hosted aquifers and enrichment of novel symbionts in the deep terrestrial subsurface.</title>
        <authorList>
            <person name="Probst A.J."/>
            <person name="Ladd B."/>
            <person name="Jarett J.K."/>
            <person name="Geller-Mcgrath D.E."/>
            <person name="Sieber C.M."/>
            <person name="Emerson J.B."/>
            <person name="Anantharaman K."/>
            <person name="Thomas B.C."/>
            <person name="Malmstrom R."/>
            <person name="Stieglmeier M."/>
            <person name="Klingl A."/>
            <person name="Woyke T."/>
            <person name="Ryan C.M."/>
            <person name="Banfield J.F."/>
        </authorList>
    </citation>
    <scope>NUCLEOTIDE SEQUENCE [LARGE SCALE GENOMIC DNA]</scope>
    <source>
        <strain evidence="7">CG11_big_fil_rev_8_21_14_0_20_39_10</strain>
    </source>
</reference>
<evidence type="ECO:0000256" key="5">
    <source>
        <dbReference type="ARBA" id="ARBA00023277"/>
    </source>
</evidence>
<organism evidence="7 8">
    <name type="scientific">Candidatus Falkowbacteria bacterium CG11_big_fil_rev_8_21_14_0_20_39_10</name>
    <dbReference type="NCBI Taxonomy" id="1974570"/>
    <lineage>
        <taxon>Bacteria</taxon>
        <taxon>Candidatus Falkowiibacteriota</taxon>
    </lineage>
</organism>
<comment type="catalytic activity">
    <reaction evidence="1">
        <text>Hydrolysis of terminal non-reducing beta-D-fructofuranoside residues in beta-D-fructofuranosides.</text>
        <dbReference type="EC" id="3.2.1.26"/>
    </reaction>
</comment>
<comment type="similarity">
    <text evidence="2">Belongs to the glycosyl hydrolase 100 family.</text>
</comment>
<evidence type="ECO:0000256" key="6">
    <source>
        <dbReference type="ARBA" id="ARBA00023295"/>
    </source>
</evidence>
<proteinExistence type="inferred from homology"/>
<gene>
    <name evidence="7" type="ORF">COV49_01475</name>
</gene>
<dbReference type="InterPro" id="IPR008928">
    <property type="entry name" value="6-hairpin_glycosidase_sf"/>
</dbReference>
<evidence type="ECO:0000313" key="8">
    <source>
        <dbReference type="Proteomes" id="UP000230869"/>
    </source>
</evidence>
<keyword evidence="4 7" id="KW-0378">Hydrolase</keyword>
<dbReference type="SUPFAM" id="SSF48208">
    <property type="entry name" value="Six-hairpin glycosidases"/>
    <property type="match status" value="1"/>
</dbReference>
<dbReference type="Proteomes" id="UP000230869">
    <property type="component" value="Unassembled WGS sequence"/>
</dbReference>
<evidence type="ECO:0000256" key="2">
    <source>
        <dbReference type="ARBA" id="ARBA00007671"/>
    </source>
</evidence>
<sequence>MDRRKMKNEIIERCYKKSVELLIKNSTDFGILASSPSGRAVKRSYLSIFGRDASICALGMIASGNRELIKIAKKSLVTLAKHQTEFGQMPNYVKPKENQVDFWRTDCVDSNLWWLLVLKFYDWFSGDKRLLKSLNKKIDKAIFWLSCQEHPKSHLLVQNEASDWADLMPRSGKVLYSNALWAKVKTLYKVKDFKKTKDFFNGLLHPFSSGFKNVNRRSQNTIELIRKKMKPTNYYLSFINFKFWGEDIDVYGNSLAILFGLADKKLEERIVKFLTKKRKLKNMPMPVLFNPIKENSKSWREYMKDHSQNYPYQYHNGGIWPYTACFWAMALARAGHKRQAWQEMERIAQANSINNWQFNEWFYGRTGKPMGMAGQSWNAGAFLLAYHYLKGEVKI</sequence>
<dbReference type="AlphaFoldDB" id="A0A2M6K9D6"/>